<keyword evidence="2" id="KW-1185">Reference proteome</keyword>
<evidence type="ECO:0000313" key="3">
    <source>
        <dbReference type="WBParaSite" id="Pan_g2295.t1"/>
    </source>
</evidence>
<accession>A0A7E4VPA3</accession>
<evidence type="ECO:0000313" key="2">
    <source>
        <dbReference type="Proteomes" id="UP000492821"/>
    </source>
</evidence>
<name>A0A7E4VPA3_PANRE</name>
<reference evidence="2" key="1">
    <citation type="journal article" date="2013" name="Genetics">
        <title>The draft genome and transcriptome of Panagrellus redivivus are shaped by the harsh demands of a free-living lifestyle.</title>
        <authorList>
            <person name="Srinivasan J."/>
            <person name="Dillman A.R."/>
            <person name="Macchietto M.G."/>
            <person name="Heikkinen L."/>
            <person name="Lakso M."/>
            <person name="Fracchia K.M."/>
            <person name="Antoshechkin I."/>
            <person name="Mortazavi A."/>
            <person name="Wong G."/>
            <person name="Sternberg P.W."/>
        </authorList>
    </citation>
    <scope>NUCLEOTIDE SEQUENCE [LARGE SCALE GENOMIC DNA]</scope>
    <source>
        <strain evidence="2">MT8872</strain>
    </source>
</reference>
<dbReference type="AlphaFoldDB" id="A0A7E4VPA3"/>
<protein>
    <submittedName>
        <fullName evidence="3">Inhibitor_I29 domain-containing protein</fullName>
    </submittedName>
</protein>
<feature type="region of interest" description="Disordered" evidence="1">
    <location>
        <begin position="1"/>
        <end position="23"/>
    </location>
</feature>
<organism evidence="2 3">
    <name type="scientific">Panagrellus redivivus</name>
    <name type="common">Microworm</name>
    <dbReference type="NCBI Taxonomy" id="6233"/>
    <lineage>
        <taxon>Eukaryota</taxon>
        <taxon>Metazoa</taxon>
        <taxon>Ecdysozoa</taxon>
        <taxon>Nematoda</taxon>
        <taxon>Chromadorea</taxon>
        <taxon>Rhabditida</taxon>
        <taxon>Tylenchina</taxon>
        <taxon>Panagrolaimomorpha</taxon>
        <taxon>Panagrolaimoidea</taxon>
        <taxon>Panagrolaimidae</taxon>
        <taxon>Panagrellus</taxon>
    </lineage>
</organism>
<dbReference type="WBParaSite" id="Pan_g2295.t1">
    <property type="protein sequence ID" value="Pan_g2295.t1"/>
    <property type="gene ID" value="Pan_g2295"/>
</dbReference>
<proteinExistence type="predicted"/>
<feature type="compositionally biased region" description="Polar residues" evidence="1">
    <location>
        <begin position="10"/>
        <end position="23"/>
    </location>
</feature>
<feature type="region of interest" description="Disordered" evidence="1">
    <location>
        <begin position="101"/>
        <end position="143"/>
    </location>
</feature>
<dbReference type="Proteomes" id="UP000492821">
    <property type="component" value="Unassembled WGS sequence"/>
</dbReference>
<reference evidence="3" key="2">
    <citation type="submission" date="2020-10" db="UniProtKB">
        <authorList>
            <consortium name="WormBaseParasite"/>
        </authorList>
    </citation>
    <scope>IDENTIFICATION</scope>
</reference>
<evidence type="ECO:0000256" key="1">
    <source>
        <dbReference type="SAM" id="MobiDB-lite"/>
    </source>
</evidence>
<sequence>MRHFDFPPLSESQKTWRTPTLSPVSKAPKWNKAHRFKKAADNPFVLSVAGGLLLTSLALRANNDDDDDEYFAHIHTIVVDRMDGGYSHRAIDRFSYTFAKRNSTHRSPSRGDDFGGAMKGGSSVDLRPTTDEDRRHQIVKRSN</sequence>